<gene>
    <name evidence="1" type="ORF">Tasa_004_119</name>
</gene>
<dbReference type="STRING" id="1231623.Tasa_004_119"/>
<dbReference type="InterPro" id="IPR011009">
    <property type="entry name" value="Kinase-like_dom_sf"/>
</dbReference>
<keyword evidence="1" id="KW-0808">Transferase</keyword>
<dbReference type="GO" id="GO:0016773">
    <property type="term" value="F:phosphotransferase activity, alcohol group as acceptor"/>
    <property type="evidence" value="ECO:0007669"/>
    <property type="project" value="InterPro"/>
</dbReference>
<name>A0A0D6MHD3_9PROT</name>
<dbReference type="OrthoDB" id="3638028at2"/>
<organism evidence="1 2">
    <name type="scientific">Tanticharoenia sakaeratensis NBRC 103193</name>
    <dbReference type="NCBI Taxonomy" id="1231623"/>
    <lineage>
        <taxon>Bacteria</taxon>
        <taxon>Pseudomonadati</taxon>
        <taxon>Pseudomonadota</taxon>
        <taxon>Alphaproteobacteria</taxon>
        <taxon>Acetobacterales</taxon>
        <taxon>Acetobacteraceae</taxon>
        <taxon>Tanticharoenia</taxon>
    </lineage>
</organism>
<evidence type="ECO:0000313" key="1">
    <source>
        <dbReference type="EMBL" id="GAN53054.1"/>
    </source>
</evidence>
<dbReference type="GO" id="GO:0019748">
    <property type="term" value="P:secondary metabolic process"/>
    <property type="evidence" value="ECO:0007669"/>
    <property type="project" value="InterPro"/>
</dbReference>
<evidence type="ECO:0000313" key="2">
    <source>
        <dbReference type="Proteomes" id="UP000032679"/>
    </source>
</evidence>
<keyword evidence="1" id="KW-0418">Kinase</keyword>
<dbReference type="Pfam" id="PF04655">
    <property type="entry name" value="APH_6_hur"/>
    <property type="match status" value="1"/>
</dbReference>
<comment type="caution">
    <text evidence="1">The sequence shown here is derived from an EMBL/GenBank/DDBJ whole genome shotgun (WGS) entry which is preliminary data.</text>
</comment>
<keyword evidence="2" id="KW-1185">Reference proteome</keyword>
<dbReference type="InterPro" id="IPR006748">
    <property type="entry name" value="NH2Glyco/OHUrea_AB-resist_kin"/>
</dbReference>
<dbReference type="RefSeq" id="WP_048846580.1">
    <property type="nucleotide sequence ID" value="NZ_BALE01000004.1"/>
</dbReference>
<reference evidence="1 2" key="1">
    <citation type="submission" date="2012-10" db="EMBL/GenBank/DDBJ databases">
        <title>Genome sequencing of Tanticharoenia sakaeratensis NBRC 103193.</title>
        <authorList>
            <person name="Azuma Y."/>
            <person name="Hadano H."/>
            <person name="Hirakawa H."/>
            <person name="Matsushita K."/>
        </authorList>
    </citation>
    <scope>NUCLEOTIDE SEQUENCE [LARGE SCALE GENOMIC DNA]</scope>
    <source>
        <strain evidence="1 2">NBRC 103193</strain>
    </source>
</reference>
<proteinExistence type="predicted"/>
<dbReference type="AlphaFoldDB" id="A0A0D6MHD3"/>
<dbReference type="SUPFAM" id="SSF56112">
    <property type="entry name" value="Protein kinase-like (PK-like)"/>
    <property type="match status" value="1"/>
</dbReference>
<protein>
    <submittedName>
        <fullName evidence="1">Streptomycin 6-kinase</fullName>
    </submittedName>
</protein>
<accession>A0A0D6MHD3</accession>
<dbReference type="Proteomes" id="UP000032679">
    <property type="component" value="Unassembled WGS sequence"/>
</dbReference>
<sequence length="271" mass="29243">MTLDPFAEHIRLWSLAVDGPPLTTPSSHLLPVRYEGQLAMLKIARIAEERRGHEAMMWWRGRGTADVHAHDGDALLLVRATGPLLLDDMARSGDDDRATRILCDIARRLHAVPDPAPPGLCPLRRTFAMLPPAARAHGGVLTRCSALSCALLDAPRGRVVLHGDLHHANALDFGPAGWCAIDPKGLIGERGFEYATLFLNPDLADPSRPVAVARFGHRLGIVAEMADLPVRRLLMWVAAFAGLSVAWALGDGQDPSVALEIAREAVSTLDA</sequence>
<dbReference type="EMBL" id="BALE01000004">
    <property type="protein sequence ID" value="GAN53054.1"/>
    <property type="molecule type" value="Genomic_DNA"/>
</dbReference>
<dbReference type="GO" id="GO:0016301">
    <property type="term" value="F:kinase activity"/>
    <property type="evidence" value="ECO:0007669"/>
    <property type="project" value="UniProtKB-KW"/>
</dbReference>